<dbReference type="EMBL" id="CP001669">
    <property type="protein sequence ID" value="AFZ80016.1"/>
    <property type="molecule type" value="Genomic_DNA"/>
</dbReference>
<proteinExistence type="predicted"/>
<feature type="compositionally biased region" description="Acidic residues" evidence="1">
    <location>
        <begin position="911"/>
        <end position="922"/>
    </location>
</feature>
<feature type="compositionally biased region" description="Basic and acidic residues" evidence="1">
    <location>
        <begin position="380"/>
        <end position="402"/>
    </location>
</feature>
<feature type="compositionally biased region" description="Polar residues" evidence="1">
    <location>
        <begin position="979"/>
        <end position="994"/>
    </location>
</feature>
<accession>L0AYC9</accession>
<feature type="compositionally biased region" description="Basic and acidic residues" evidence="1">
    <location>
        <begin position="886"/>
        <end position="898"/>
    </location>
</feature>
<dbReference type="Pfam" id="PF04385">
    <property type="entry name" value="FAINT"/>
    <property type="match status" value="3"/>
</dbReference>
<feature type="compositionally biased region" description="Acidic residues" evidence="1">
    <location>
        <begin position="361"/>
        <end position="371"/>
    </location>
</feature>
<dbReference type="OrthoDB" id="360827at2759"/>
<feature type="compositionally biased region" description="Acidic residues" evidence="1">
    <location>
        <begin position="959"/>
        <end position="978"/>
    </location>
</feature>
<keyword evidence="4" id="KW-1185">Reference proteome</keyword>
<feature type="chain" id="PRO_5003939333" description="Signal peptide-containing protein" evidence="2">
    <location>
        <begin position="19"/>
        <end position="994"/>
    </location>
</feature>
<keyword evidence="2" id="KW-0732">Signal</keyword>
<sequence>MMLFAVLYILSIARICHCGDDDRIVEAQPQCAVASGGSSQDGASALLSAQALDISEFDTVLYTAHYYNDTGNDVIFVVPREGVVVNKVVYGDTTIWTPRRGEEFGYAKVYTKDGEKCLLGIIKRRPKGPNCRWFENTRDGWIDCDDHVAKMKSLRVPSSRIDTFIINIEEDRDTEECRIFDTKLFGAQMRLFFANPGFLATEVRHNGVSIWKAEDEEDKICLSCNLYYENSAPSLLLVVTKVEEKEDYSYFHMQNREWKEITTPEFYVQRNKLIAQDSVVKEEEVEEPTPQRSWWSGCLGMFTSRLRAATNCMRQRENLRLKTRRRNDKYSKEETEVVEEVVGDPVASHSQGYGEDRISMDADDNDEDVDIIFDLPNDVNKMDAEDKDIGERDGDENGKSEEQTQEPEVPAGPTTDAEESKVLADAPVKKEESGKEGEYDYDYDEEELEVLVETTSDDVEKVKPTSNVVPTSEKSTETPQDASTEVVRPLSPFLTKVDTSLFDLEEAEEDVKVLKLTPKVDKVTKVKYDNRQIWSGKSRIGSDTLCSSAALYFREKPILAIIRTKSSSGKEGTVYKYYDGTKWQSCNEETHENNLEALKEDCRPIGKPEDNPPVSSAPLEQDTLNISRVDQSNLEYFEYTHDDNLIQLIAPKKGVTVAKIVRGSDTVWTPSSGEKFEYSKLYLDKDRKLVLIFVASTISSRIEYNYFAKNGTKWECARDYAEKMKSLKVVSSSKPDMSIDLAKVEDTDECRVVNVELMNIQTHFHLPKLGYPVKEVRDDEDVLWTSDGPGRCTGCAVYSKNDVRLLSLFVRDGNELHYKYFEKIDRKWNSIDNGDFNNKYNDMRSETSYSSDVASTESNEVATVKHEEQDTAVMDSSQTDADTHEDEVKPLSDAESSKEITPPSTQHVEPNEEAPTESPEDVQPEKGPEEESGDVGPSESEPSDPNVPETKVEEHKTPEDEEYNEPEADQDDSDEDEGSNCSYYSTISQDVCKE</sequence>
<dbReference type="VEuPathDB" id="PiroplasmaDB:BEWA_028660"/>
<feature type="signal peptide" evidence="2">
    <location>
        <begin position="1"/>
        <end position="18"/>
    </location>
</feature>
<evidence type="ECO:0008006" key="5">
    <source>
        <dbReference type="Google" id="ProtNLM"/>
    </source>
</evidence>
<name>L0AYC9_THEEQ</name>
<feature type="compositionally biased region" description="Acidic residues" evidence="1">
    <location>
        <begin position="439"/>
        <end position="450"/>
    </location>
</feature>
<evidence type="ECO:0000313" key="3">
    <source>
        <dbReference type="EMBL" id="AFZ80016.1"/>
    </source>
</evidence>
<reference evidence="3 4" key="1">
    <citation type="journal article" date="2012" name="BMC Genomics">
        <title>Comparative genomic analysis and phylogenetic position of Theileria equi.</title>
        <authorList>
            <person name="Kappmeyer L.S."/>
            <person name="Thiagarajan M."/>
            <person name="Herndon D.R."/>
            <person name="Ramsay J.D."/>
            <person name="Caler E."/>
            <person name="Djikeng A."/>
            <person name="Gillespie J.J."/>
            <person name="Lau A.O."/>
            <person name="Roalson E.H."/>
            <person name="Silva J.C."/>
            <person name="Silva M.G."/>
            <person name="Suarez C.E."/>
            <person name="Ueti M.W."/>
            <person name="Nene V.M."/>
            <person name="Mealey R.H."/>
            <person name="Knowles D.P."/>
            <person name="Brayton K.A."/>
        </authorList>
    </citation>
    <scope>NUCLEOTIDE SEQUENCE [LARGE SCALE GENOMIC DNA]</scope>
    <source>
        <strain evidence="3 4">WA</strain>
    </source>
</reference>
<feature type="compositionally biased region" description="Polar residues" evidence="1">
    <location>
        <begin position="848"/>
        <end position="861"/>
    </location>
</feature>
<dbReference type="Proteomes" id="UP000031512">
    <property type="component" value="Chromosome 1"/>
</dbReference>
<gene>
    <name evidence="3" type="ORF">BEWA_028660</name>
</gene>
<dbReference type="AlphaFoldDB" id="L0AYC9"/>
<feature type="region of interest" description="Disordered" evidence="1">
    <location>
        <begin position="323"/>
        <end position="485"/>
    </location>
</feature>
<evidence type="ECO:0000313" key="4">
    <source>
        <dbReference type="Proteomes" id="UP000031512"/>
    </source>
</evidence>
<dbReference type="InterPro" id="IPR007480">
    <property type="entry name" value="DUF529"/>
</dbReference>
<evidence type="ECO:0000256" key="2">
    <source>
        <dbReference type="SAM" id="SignalP"/>
    </source>
</evidence>
<protein>
    <recommendedName>
        <fullName evidence="5">Signal peptide-containing protein</fullName>
    </recommendedName>
</protein>
<feature type="compositionally biased region" description="Polar residues" evidence="1">
    <location>
        <begin position="464"/>
        <end position="483"/>
    </location>
</feature>
<organism evidence="3 4">
    <name type="scientific">Theileria equi strain WA</name>
    <dbReference type="NCBI Taxonomy" id="1537102"/>
    <lineage>
        <taxon>Eukaryota</taxon>
        <taxon>Sar</taxon>
        <taxon>Alveolata</taxon>
        <taxon>Apicomplexa</taxon>
        <taxon>Aconoidasida</taxon>
        <taxon>Piroplasmida</taxon>
        <taxon>Theileriidae</taxon>
        <taxon>Theileria</taxon>
    </lineage>
</organism>
<dbReference type="GeneID" id="15805936"/>
<dbReference type="RefSeq" id="XP_004829682.1">
    <property type="nucleotide sequence ID" value="XM_004829625.1"/>
</dbReference>
<dbReference type="KEGG" id="beq:BEWA_028660"/>
<evidence type="ECO:0000256" key="1">
    <source>
        <dbReference type="SAM" id="MobiDB-lite"/>
    </source>
</evidence>
<feature type="compositionally biased region" description="Basic and acidic residues" evidence="1">
    <location>
        <begin position="418"/>
        <end position="438"/>
    </location>
</feature>
<feature type="region of interest" description="Disordered" evidence="1">
    <location>
        <begin position="848"/>
        <end position="994"/>
    </location>
</feature>